<proteinExistence type="predicted"/>
<evidence type="ECO:0000256" key="5">
    <source>
        <dbReference type="SAM" id="Phobius"/>
    </source>
</evidence>
<dbReference type="PANTHER" id="PTHR43341">
    <property type="entry name" value="AMINO ACID PERMEASE"/>
    <property type="match status" value="1"/>
</dbReference>
<dbReference type="Proteomes" id="UP000242791">
    <property type="component" value="Unassembled WGS sequence"/>
</dbReference>
<dbReference type="PANTHER" id="PTHR43341:SF38">
    <property type="entry name" value="PROLINE TRANSPORTER (EUROFUNG)"/>
    <property type="match status" value="1"/>
</dbReference>
<sequence>MALGGIIGTGLFVGSGLTLHTGDSAVLLGAYIFIGLLVFGVVRAISAIATYLPVHGGTMSYYARSRRFYLLIRPELIVTTAEEMELLPYSIPRASRRVFYRLLFFHTFGALAIGVICPSNLKALKDGWYGAASPSFVLGIKNAGIRVLDSIINSAILLPAWSSGNSYLYVSS</sequence>
<dbReference type="GO" id="GO:0015171">
    <property type="term" value="F:amino acid transmembrane transporter activity"/>
    <property type="evidence" value="ECO:0007669"/>
    <property type="project" value="TreeGrafter"/>
</dbReference>
<evidence type="ECO:0000259" key="6">
    <source>
        <dbReference type="Pfam" id="PF00324"/>
    </source>
</evidence>
<accession>A0A1J9QHR0</accession>
<feature type="domain" description="Amino acid permease/ SLC12A" evidence="6">
    <location>
        <begin position="1"/>
        <end position="64"/>
    </location>
</feature>
<evidence type="ECO:0000313" key="7">
    <source>
        <dbReference type="EMBL" id="OJD28017.1"/>
    </source>
</evidence>
<dbReference type="InterPro" id="IPR004841">
    <property type="entry name" value="AA-permease/SLC12A_dom"/>
</dbReference>
<evidence type="ECO:0000256" key="2">
    <source>
        <dbReference type="ARBA" id="ARBA00022692"/>
    </source>
</evidence>
<dbReference type="Gene3D" id="1.20.1740.10">
    <property type="entry name" value="Amino acid/polyamine transporter I"/>
    <property type="match status" value="2"/>
</dbReference>
<name>A0A1J9QHR0_9EURO</name>
<keyword evidence="4 5" id="KW-0472">Membrane</keyword>
<dbReference type="Pfam" id="PF00324">
    <property type="entry name" value="AA_permease"/>
    <property type="match status" value="2"/>
</dbReference>
<dbReference type="AlphaFoldDB" id="A0A1J9QHR0"/>
<comment type="caution">
    <text evidence="7">The sequence shown here is derived from an EMBL/GenBank/DDBJ whole genome shotgun (WGS) entry which is preliminary data.</text>
</comment>
<dbReference type="VEuPathDB" id="FungiDB:ACJ73_00571"/>
<dbReference type="GO" id="GO:0016020">
    <property type="term" value="C:membrane"/>
    <property type="evidence" value="ECO:0007669"/>
    <property type="project" value="UniProtKB-SubCell"/>
</dbReference>
<dbReference type="InterPro" id="IPR050524">
    <property type="entry name" value="APC_YAT"/>
</dbReference>
<keyword evidence="8" id="KW-1185">Reference proteome</keyword>
<evidence type="ECO:0000256" key="1">
    <source>
        <dbReference type="ARBA" id="ARBA00004141"/>
    </source>
</evidence>
<evidence type="ECO:0000313" key="8">
    <source>
        <dbReference type="Proteomes" id="UP000242791"/>
    </source>
</evidence>
<organism evidence="7 8">
    <name type="scientific">Blastomyces percursus</name>
    <dbReference type="NCBI Taxonomy" id="1658174"/>
    <lineage>
        <taxon>Eukaryota</taxon>
        <taxon>Fungi</taxon>
        <taxon>Dikarya</taxon>
        <taxon>Ascomycota</taxon>
        <taxon>Pezizomycotina</taxon>
        <taxon>Eurotiomycetes</taxon>
        <taxon>Eurotiomycetidae</taxon>
        <taxon>Onygenales</taxon>
        <taxon>Ajellomycetaceae</taxon>
        <taxon>Blastomyces</taxon>
    </lineage>
</organism>
<dbReference type="OrthoDB" id="3900342at2759"/>
<evidence type="ECO:0000256" key="4">
    <source>
        <dbReference type="ARBA" id="ARBA00023136"/>
    </source>
</evidence>
<keyword evidence="2 5" id="KW-0812">Transmembrane</keyword>
<feature type="domain" description="Amino acid permease/ SLC12A" evidence="6">
    <location>
        <begin position="75"/>
        <end position="172"/>
    </location>
</feature>
<reference evidence="7 8" key="1">
    <citation type="submission" date="2015-08" db="EMBL/GenBank/DDBJ databases">
        <title>Emmonsia species relationships and genome sequence.</title>
        <authorList>
            <person name="Cuomo C.A."/>
            <person name="Schwartz I.S."/>
            <person name="Kenyon C."/>
            <person name="De Hoog G.S."/>
            <person name="Govender N.P."/>
            <person name="Botha A."/>
            <person name="Moreno L."/>
            <person name="De Vries M."/>
            <person name="Munoz J.F."/>
            <person name="Stielow J.B."/>
        </authorList>
    </citation>
    <scope>NUCLEOTIDE SEQUENCE [LARGE SCALE GENOMIC DNA]</scope>
    <source>
        <strain evidence="7 8">EI222</strain>
    </source>
</reference>
<evidence type="ECO:0000256" key="3">
    <source>
        <dbReference type="ARBA" id="ARBA00022989"/>
    </source>
</evidence>
<feature type="transmembrane region" description="Helical" evidence="5">
    <location>
        <begin position="98"/>
        <end position="116"/>
    </location>
</feature>
<keyword evidence="3 5" id="KW-1133">Transmembrane helix</keyword>
<dbReference type="STRING" id="1658174.A0A1J9QHR0"/>
<dbReference type="EMBL" id="LGTZ01000041">
    <property type="protein sequence ID" value="OJD28017.1"/>
    <property type="molecule type" value="Genomic_DNA"/>
</dbReference>
<comment type="subcellular location">
    <subcellularLocation>
        <location evidence="1">Membrane</location>
        <topology evidence="1">Multi-pass membrane protein</topology>
    </subcellularLocation>
</comment>
<feature type="transmembrane region" description="Helical" evidence="5">
    <location>
        <begin position="28"/>
        <end position="54"/>
    </location>
</feature>
<protein>
    <recommendedName>
        <fullName evidence="6">Amino acid permease/ SLC12A domain-containing protein</fullName>
    </recommendedName>
</protein>
<gene>
    <name evidence="7" type="ORF">ACJ73_00571</name>
</gene>